<evidence type="ECO:0000259" key="4">
    <source>
        <dbReference type="Pfam" id="PF09084"/>
    </source>
</evidence>
<comment type="subcellular location">
    <subcellularLocation>
        <location evidence="1">Periplasm</location>
    </subcellularLocation>
</comment>
<name>A0ABW3M4H6_9PSEU</name>
<evidence type="ECO:0000313" key="6">
    <source>
        <dbReference type="Proteomes" id="UP001597045"/>
    </source>
</evidence>
<dbReference type="PANTHER" id="PTHR30024:SF47">
    <property type="entry name" value="TAURINE-BINDING PERIPLASMIC PROTEIN"/>
    <property type="match status" value="1"/>
</dbReference>
<dbReference type="EMBL" id="JBHTIS010000181">
    <property type="protein sequence ID" value="MFD1044998.1"/>
    <property type="molecule type" value="Genomic_DNA"/>
</dbReference>
<keyword evidence="6" id="KW-1185">Reference proteome</keyword>
<gene>
    <name evidence="5" type="ORF">ACFQ1S_05000</name>
</gene>
<evidence type="ECO:0000313" key="5">
    <source>
        <dbReference type="EMBL" id="MFD1044998.1"/>
    </source>
</evidence>
<feature type="domain" description="SsuA/THI5-like" evidence="4">
    <location>
        <begin position="51"/>
        <end position="259"/>
    </location>
</feature>
<sequence>MQPTRFAAVMLSGLLLVATTGCGVLGSSSAGESHGQLEKTQIKVANLSLVDSAPLFLAMDKGYFAAEGLDVQLSTGAKGSANVDNVIGGSIDFGMTSYPPAITPQIKGAAELKVVADAVQTTENLILVVVPKDSKLKSPTDLAGQKIAVSSKRGISELTLDSQLKIKSVDYTKIQYVSMEIAAMPGALERGDVAAAVIAEPYLTQATKTGLIKLMDPFSGSTANFPWSGWVATKKFTDANPNTVKAFQRALNKGVADASDRDKVNKTLMQHIKIDESTVQLMTLPVFPSTVDAVRLQRVADLMLEMGEIDKKIDMHTMVLDQQAQK</sequence>
<proteinExistence type="inferred from homology"/>
<comment type="caution">
    <text evidence="5">The sequence shown here is derived from an EMBL/GenBank/DDBJ whole genome shotgun (WGS) entry which is preliminary data.</text>
</comment>
<dbReference type="Pfam" id="PF09084">
    <property type="entry name" value="NMT1"/>
    <property type="match status" value="1"/>
</dbReference>
<organism evidence="5 6">
    <name type="scientific">Kibdelosporangium lantanae</name>
    <dbReference type="NCBI Taxonomy" id="1497396"/>
    <lineage>
        <taxon>Bacteria</taxon>
        <taxon>Bacillati</taxon>
        <taxon>Actinomycetota</taxon>
        <taxon>Actinomycetes</taxon>
        <taxon>Pseudonocardiales</taxon>
        <taxon>Pseudonocardiaceae</taxon>
        <taxon>Kibdelosporangium</taxon>
    </lineage>
</organism>
<dbReference type="InterPro" id="IPR015168">
    <property type="entry name" value="SsuA/THI5"/>
</dbReference>
<evidence type="ECO:0000256" key="1">
    <source>
        <dbReference type="ARBA" id="ARBA00004418"/>
    </source>
</evidence>
<evidence type="ECO:0000256" key="2">
    <source>
        <dbReference type="ARBA" id="ARBA00010742"/>
    </source>
</evidence>
<protein>
    <submittedName>
        <fullName evidence="5">ABC transporter substrate-binding protein</fullName>
    </submittedName>
</protein>
<accession>A0ABW3M4H6</accession>
<dbReference type="Gene3D" id="3.40.190.10">
    <property type="entry name" value="Periplasmic binding protein-like II"/>
    <property type="match status" value="2"/>
</dbReference>
<comment type="similarity">
    <text evidence="2">Belongs to the bacterial solute-binding protein SsuA/TauA family.</text>
</comment>
<dbReference type="SUPFAM" id="SSF53850">
    <property type="entry name" value="Periplasmic binding protein-like II"/>
    <property type="match status" value="1"/>
</dbReference>
<dbReference type="PROSITE" id="PS51257">
    <property type="entry name" value="PROKAR_LIPOPROTEIN"/>
    <property type="match status" value="1"/>
</dbReference>
<dbReference type="PANTHER" id="PTHR30024">
    <property type="entry name" value="ALIPHATIC SULFONATES-BINDING PROTEIN-RELATED"/>
    <property type="match status" value="1"/>
</dbReference>
<keyword evidence="3" id="KW-0732">Signal</keyword>
<dbReference type="Proteomes" id="UP001597045">
    <property type="component" value="Unassembled WGS sequence"/>
</dbReference>
<reference evidence="6" key="1">
    <citation type="journal article" date="2019" name="Int. J. Syst. Evol. Microbiol.">
        <title>The Global Catalogue of Microorganisms (GCM) 10K type strain sequencing project: providing services to taxonomists for standard genome sequencing and annotation.</title>
        <authorList>
            <consortium name="The Broad Institute Genomics Platform"/>
            <consortium name="The Broad Institute Genome Sequencing Center for Infectious Disease"/>
            <person name="Wu L."/>
            <person name="Ma J."/>
        </authorList>
    </citation>
    <scope>NUCLEOTIDE SEQUENCE [LARGE SCALE GENOMIC DNA]</scope>
    <source>
        <strain evidence="6">JCM 31486</strain>
    </source>
</reference>
<evidence type="ECO:0000256" key="3">
    <source>
        <dbReference type="ARBA" id="ARBA00022729"/>
    </source>
</evidence>